<sequence>MDVWGSRRIRVRSAAALAGAAVLAISVGACGFQSNPTDPEFIVHRFTDLLDEKNATDAADLTSYPSGAQATLKQLFNGLNSGKPDYQVVQYIGLDATSAMFNLKADWNFGPDKDWNFELQGSIRKLATGWRISWDPTLVIPQLDNTRTVKLVRTDATPSPKVNDNVGAPLMTEQNINTIKIDPAKTTDPVATTNALADAISPVAPLITGGDLMQQLQAAQGKPIVAVSLRDDDFAILEPRMASIPGVVMDKQAKLVVADRRVWSPLTDAYIKVWQANKDAHRGWGVQLFGPDGAEITQLAGHQGPPGPDIAATMDQRLQRAAEDAVVSVGTAASIVAIQPSTGAVVAAAQNNQASAQGSPAFTTAYPAGGNMDLFKAAAGAAKNKAPQDVSVQDAAQAAADLGVGIGFKVPGLDETSGRLPIAGRGFEQVKEGGSDPILASTFGMAIAAASIVRGAVAPPMIEIGRPGTTDAQLSALPGPVLDKLRAMLRDSAASGPDLGSLRAYQGVNAYASTAGTAGWLIGNMGDLAFAIHIDDIDSGNATSRMAALMLKSFATPDK</sequence>
<protein>
    <recommendedName>
        <fullName evidence="2">NTF2-like N-terminal transpeptidase domain-containing protein</fullName>
    </recommendedName>
</protein>
<dbReference type="InterPro" id="IPR012338">
    <property type="entry name" value="Beta-lactam/transpept-like"/>
</dbReference>
<dbReference type="SUPFAM" id="SSF56601">
    <property type="entry name" value="beta-lactamase/transpeptidase-like"/>
    <property type="match status" value="1"/>
</dbReference>
<evidence type="ECO:0000313" key="3">
    <source>
        <dbReference type="EMBL" id="MQY23499.1"/>
    </source>
</evidence>
<dbReference type="Pfam" id="PF05223">
    <property type="entry name" value="MecA_N"/>
    <property type="match status" value="1"/>
</dbReference>
<feature type="domain" description="NTF2-like N-terminal transpeptidase" evidence="2">
    <location>
        <begin position="40"/>
        <end position="146"/>
    </location>
</feature>
<dbReference type="AlphaFoldDB" id="A0A7K0DD03"/>
<dbReference type="RefSeq" id="WP_153415268.1">
    <property type="nucleotide sequence ID" value="NZ_WEGK01000020.1"/>
</dbReference>
<organism evidence="3 4">
    <name type="scientific">Nocardia macrotermitis</name>
    <dbReference type="NCBI Taxonomy" id="2585198"/>
    <lineage>
        <taxon>Bacteria</taxon>
        <taxon>Bacillati</taxon>
        <taxon>Actinomycetota</taxon>
        <taxon>Actinomycetes</taxon>
        <taxon>Mycobacteriales</taxon>
        <taxon>Nocardiaceae</taxon>
        <taxon>Nocardia</taxon>
    </lineage>
</organism>
<reference evidence="3 4" key="1">
    <citation type="submission" date="2019-10" db="EMBL/GenBank/DDBJ databases">
        <title>Nocardia macrotermitis sp. nov. and Nocardia aurantia sp. nov., isolated from the gut of fungus growing-termite Macrotermes natalensis.</title>
        <authorList>
            <person name="Benndorf R."/>
            <person name="Schwitalla J."/>
            <person name="Martin K."/>
            <person name="De Beer W."/>
            <person name="Kaster A.-K."/>
            <person name="Vollmers J."/>
            <person name="Poulsen M."/>
            <person name="Beemelmanns C."/>
        </authorList>
    </citation>
    <scope>NUCLEOTIDE SEQUENCE [LARGE SCALE GENOMIC DNA]</scope>
    <source>
        <strain evidence="3 4">RB20</strain>
    </source>
</reference>
<proteinExistence type="predicted"/>
<gene>
    <name evidence="3" type="ORF">NRB20_66290</name>
</gene>
<keyword evidence="1" id="KW-0732">Signal</keyword>
<evidence type="ECO:0000259" key="2">
    <source>
        <dbReference type="Pfam" id="PF05223"/>
    </source>
</evidence>
<feature type="chain" id="PRO_5039524178" description="NTF2-like N-terminal transpeptidase domain-containing protein" evidence="1">
    <location>
        <begin position="30"/>
        <end position="559"/>
    </location>
</feature>
<dbReference type="OrthoDB" id="5241017at2"/>
<dbReference type="InterPro" id="IPR007887">
    <property type="entry name" value="MecA_N"/>
</dbReference>
<evidence type="ECO:0000256" key="1">
    <source>
        <dbReference type="SAM" id="SignalP"/>
    </source>
</evidence>
<dbReference type="Gene3D" id="3.40.710.10">
    <property type="entry name" value="DD-peptidase/beta-lactamase superfamily"/>
    <property type="match status" value="1"/>
</dbReference>
<accession>A0A7K0DD03</accession>
<feature type="signal peptide" evidence="1">
    <location>
        <begin position="1"/>
        <end position="29"/>
    </location>
</feature>
<keyword evidence="4" id="KW-1185">Reference proteome</keyword>
<dbReference type="EMBL" id="WEGK01000020">
    <property type="protein sequence ID" value="MQY23499.1"/>
    <property type="molecule type" value="Genomic_DNA"/>
</dbReference>
<dbReference type="Proteomes" id="UP000438448">
    <property type="component" value="Unassembled WGS sequence"/>
</dbReference>
<comment type="caution">
    <text evidence="3">The sequence shown here is derived from an EMBL/GenBank/DDBJ whole genome shotgun (WGS) entry which is preliminary data.</text>
</comment>
<evidence type="ECO:0000313" key="4">
    <source>
        <dbReference type="Proteomes" id="UP000438448"/>
    </source>
</evidence>
<dbReference type="PROSITE" id="PS51257">
    <property type="entry name" value="PROKAR_LIPOPROTEIN"/>
    <property type="match status" value="1"/>
</dbReference>
<dbReference type="GO" id="GO:0046677">
    <property type="term" value="P:response to antibiotic"/>
    <property type="evidence" value="ECO:0007669"/>
    <property type="project" value="InterPro"/>
</dbReference>
<name>A0A7K0DD03_9NOCA</name>